<feature type="transmembrane region" description="Helical" evidence="1">
    <location>
        <begin position="338"/>
        <end position="360"/>
    </location>
</feature>
<evidence type="ECO:0000313" key="2">
    <source>
        <dbReference type="EMBL" id="MFC6196668.1"/>
    </source>
</evidence>
<feature type="transmembrane region" description="Helical" evidence="1">
    <location>
        <begin position="195"/>
        <end position="217"/>
    </location>
</feature>
<feature type="transmembrane region" description="Helical" evidence="1">
    <location>
        <begin position="372"/>
        <end position="396"/>
    </location>
</feature>
<dbReference type="RefSeq" id="WP_377374384.1">
    <property type="nucleotide sequence ID" value="NZ_JBHSSW010000002.1"/>
</dbReference>
<dbReference type="PANTHER" id="PTHR34219">
    <property type="entry name" value="IRON-REGULATED INNER MEMBRANE PROTEIN-RELATED"/>
    <property type="match status" value="1"/>
</dbReference>
<dbReference type="Pfam" id="PF03929">
    <property type="entry name" value="PepSY_TM"/>
    <property type="match status" value="1"/>
</dbReference>
<feature type="transmembrane region" description="Helical" evidence="1">
    <location>
        <begin position="138"/>
        <end position="160"/>
    </location>
</feature>
<name>A0ABW1S656_9PROT</name>
<dbReference type="InterPro" id="IPR005625">
    <property type="entry name" value="PepSY-ass_TM"/>
</dbReference>
<feature type="transmembrane region" description="Helical" evidence="1">
    <location>
        <begin position="402"/>
        <end position="420"/>
    </location>
</feature>
<feature type="transmembrane region" description="Helical" evidence="1">
    <location>
        <begin position="455"/>
        <end position="475"/>
    </location>
</feature>
<keyword evidence="3" id="KW-1185">Reference proteome</keyword>
<evidence type="ECO:0000313" key="3">
    <source>
        <dbReference type="Proteomes" id="UP001596303"/>
    </source>
</evidence>
<evidence type="ECO:0000256" key="1">
    <source>
        <dbReference type="SAM" id="Phobius"/>
    </source>
</evidence>
<organism evidence="2 3">
    <name type="scientific">Ponticaulis profundi</name>
    <dbReference type="NCBI Taxonomy" id="2665222"/>
    <lineage>
        <taxon>Bacteria</taxon>
        <taxon>Pseudomonadati</taxon>
        <taxon>Pseudomonadota</taxon>
        <taxon>Alphaproteobacteria</taxon>
        <taxon>Hyphomonadales</taxon>
        <taxon>Hyphomonadaceae</taxon>
        <taxon>Ponticaulis</taxon>
    </lineage>
</organism>
<keyword evidence="1" id="KW-1133">Transmembrane helix</keyword>
<dbReference type="PANTHER" id="PTHR34219:SF3">
    <property type="entry name" value="BLL7967 PROTEIN"/>
    <property type="match status" value="1"/>
</dbReference>
<feature type="transmembrane region" description="Helical" evidence="1">
    <location>
        <begin position="432"/>
        <end position="449"/>
    </location>
</feature>
<reference evidence="3" key="1">
    <citation type="journal article" date="2019" name="Int. J. Syst. Evol. Microbiol.">
        <title>The Global Catalogue of Microorganisms (GCM) 10K type strain sequencing project: providing services to taxonomists for standard genome sequencing and annotation.</title>
        <authorList>
            <consortium name="The Broad Institute Genomics Platform"/>
            <consortium name="The Broad Institute Genome Sequencing Center for Infectious Disease"/>
            <person name="Wu L."/>
            <person name="Ma J."/>
        </authorList>
    </citation>
    <scope>NUCLEOTIDE SEQUENCE [LARGE SCALE GENOMIC DNA]</scope>
    <source>
        <strain evidence="3">CGMCC-1.15741</strain>
    </source>
</reference>
<keyword evidence="1" id="KW-0812">Transmembrane</keyword>
<comment type="caution">
    <text evidence="2">The sequence shown here is derived from an EMBL/GenBank/DDBJ whole genome shotgun (WGS) entry which is preliminary data.</text>
</comment>
<accession>A0ABW1S656</accession>
<feature type="transmembrane region" description="Helical" evidence="1">
    <location>
        <begin position="21"/>
        <end position="44"/>
    </location>
</feature>
<sequence>MKSSIWPKSSNTRVDRSLAAHSVMALAISALLFIVCLSGTLAVFEDELGWWEYPATPSVSSVTPEAAQSAMEAGLAIEPDSSHLYLYLPRDNWPRFVVATDNSVQTANADGELVGPYESAWNDFLIHMHYYLHLPESFGMIFVAILGVMLVAMSISGFLAHPRIFRDAFRLKRSGQPRLIQADLHNRLSVWTAPFHILVAATGAVIGLFVVVAYLLAVTSYNGDTQALSNAIFGAEAAPDETPSDMPDLAMAMQNMAIETPDTPPFLVVVHDPGTVGQHIGIYGEHTDRLIYGETYEFDASGTFLGVEGSSNGALGQQIASSVYRLHFGDFGGLIMKVAYFILGALLCIIVASGMNIYFLKAKEKGRAKPRLEAAWAGFVWGSSALFAFTLIAALLGAPSIALTYVFWVGAIVLSALSAWKGQNGTAGRILRAVLGLSMVVSAILHAALHADTYANVYIALTSLALLLGGLGFLVEPGARLFGQKEKTRLQHS</sequence>
<protein>
    <submittedName>
        <fullName evidence="2">PepSY-associated TM helix domain-containing protein</fullName>
    </submittedName>
</protein>
<proteinExistence type="predicted"/>
<gene>
    <name evidence="2" type="ORF">ACFQDM_01185</name>
</gene>
<keyword evidence="1" id="KW-0472">Membrane</keyword>
<dbReference type="EMBL" id="JBHSSW010000002">
    <property type="protein sequence ID" value="MFC6196668.1"/>
    <property type="molecule type" value="Genomic_DNA"/>
</dbReference>
<dbReference type="Proteomes" id="UP001596303">
    <property type="component" value="Unassembled WGS sequence"/>
</dbReference>